<dbReference type="InterPro" id="IPR050617">
    <property type="entry name" value="E3_ligase_FN3/SPRY"/>
</dbReference>
<feature type="domain" description="B box-type" evidence="6">
    <location>
        <begin position="150"/>
        <end position="191"/>
    </location>
</feature>
<dbReference type="SMART" id="SM00060">
    <property type="entry name" value="FN3"/>
    <property type="match status" value="1"/>
</dbReference>
<dbReference type="InterPro" id="IPR000315">
    <property type="entry name" value="Znf_B-box"/>
</dbReference>
<dbReference type="SUPFAM" id="SSF49265">
    <property type="entry name" value="Fibronectin type III"/>
    <property type="match status" value="1"/>
</dbReference>
<dbReference type="InterPro" id="IPR013083">
    <property type="entry name" value="Znf_RING/FYVE/PHD"/>
</dbReference>
<keyword evidence="3" id="KW-0862">Zinc</keyword>
<keyword evidence="2 4" id="KW-0863">Zinc-finger</keyword>
<dbReference type="PROSITE" id="PS50119">
    <property type="entry name" value="ZF_BBOX"/>
    <property type="match status" value="2"/>
</dbReference>
<dbReference type="InterPro" id="IPR013783">
    <property type="entry name" value="Ig-like_fold"/>
</dbReference>
<evidence type="ECO:0000256" key="4">
    <source>
        <dbReference type="PROSITE-ProRule" id="PRU00024"/>
    </source>
</evidence>
<dbReference type="KEGG" id="lak:106178131"/>
<dbReference type="CDD" id="cd00063">
    <property type="entry name" value="FN3"/>
    <property type="match status" value="1"/>
</dbReference>
<evidence type="ECO:0000256" key="3">
    <source>
        <dbReference type="ARBA" id="ARBA00022833"/>
    </source>
</evidence>
<dbReference type="AlphaFoldDB" id="A0A1S3K1Z4"/>
<feature type="domain" description="Fibronectin type-III" evidence="7">
    <location>
        <begin position="492"/>
        <end position="585"/>
    </location>
</feature>
<dbReference type="Gene3D" id="3.30.40.10">
    <property type="entry name" value="Zinc/RING finger domain, C3HC4 (zinc finger)"/>
    <property type="match status" value="1"/>
</dbReference>
<dbReference type="InterPro" id="IPR003961">
    <property type="entry name" value="FN3_dom"/>
</dbReference>
<dbReference type="InterPro" id="IPR036116">
    <property type="entry name" value="FN3_sf"/>
</dbReference>
<accession>A0A1S3K1Z4</accession>
<name>A0A1S3K1Z4_LINAN</name>
<evidence type="ECO:0000256" key="2">
    <source>
        <dbReference type="ARBA" id="ARBA00022771"/>
    </source>
</evidence>
<dbReference type="STRING" id="7574.A0A1S3K1Z4"/>
<dbReference type="Gene3D" id="2.60.40.10">
    <property type="entry name" value="Immunoglobulins"/>
    <property type="match status" value="1"/>
</dbReference>
<dbReference type="Gene3D" id="4.10.830.40">
    <property type="match status" value="1"/>
</dbReference>
<evidence type="ECO:0000259" key="5">
    <source>
        <dbReference type="PROSITE" id="PS50089"/>
    </source>
</evidence>
<gene>
    <name evidence="9" type="primary">LOC106178131</name>
</gene>
<dbReference type="GeneID" id="106178131"/>
<dbReference type="SMART" id="SM00336">
    <property type="entry name" value="BBOX"/>
    <property type="match status" value="2"/>
</dbReference>
<sequence>MDNMLEELNCPICLEFFTCPVILPCSHILCRTPCAERLFEQNFIRCPVCRDNCYVAGGIDVLPRVISLENIIERYQEEEDIEDEDDDGEGNTSIGGVPCQLCTSQHARRAKKSCMDCNASYCSNCLEITHPNREPFNQHTLVAPTRNPRPKVVQCSQHREVVNAYCVSCRMLACAVCVHAGVHQGHRLLPVDEAFQELRSSLEVSMKSTESSQEAAAEAVKSEEDQLKVYQEIAARRRQDIDEQCNSLIAFIEAKRRFFHSDLDLEEQGQVAAVRVAVNDHKKLTAESQSLVHYAKLVMKETDPASFLQIAGTINERLIKSCGRVEELHMPPVETEKMRTKILDLRKQKAIMKDMQYLTAPQSPAIDVTKCSRSSNCVILVLSKNSGCEVVDGYHVLYCAEGEETETPQVHRYRRARAFANQSVTTFSTQSEEPRYGTVTTTGNAVVLMIENLENGTKYFFCVRGFNAAGESANSEVVNCTTLEEEQEKLIVPEIVPDNCHTYMSSIQIYCSSQVATPSPTVNFYLLHREAESNTLWRSTPLYACLDHRVFGLEQDKPYEFVVLACNSSGEAQLSNKVVLRTQGSSS</sequence>
<keyword evidence="1" id="KW-0479">Metal-binding</keyword>
<reference evidence="9" key="1">
    <citation type="journal article" date="2015" name="Nat. Commun.">
        <title>The Lingula genome provides insights into brachiopod evolution and the origin of phosphate biomineralization.</title>
        <authorList>
            <person name="Luo Y.J."/>
            <person name="Takeuchi T."/>
            <person name="Koyanagi R."/>
            <person name="Yamada L."/>
            <person name="Kanda M."/>
            <person name="Khalturina M."/>
            <person name="Fujie M."/>
            <person name="Yamasaki S.I."/>
            <person name="Endo K."/>
            <person name="Satoh N."/>
        </authorList>
    </citation>
    <scope>NUCLEOTIDE SEQUENCE</scope>
</reference>
<dbReference type="RefSeq" id="XP_013416650.1">
    <property type="nucleotide sequence ID" value="XM_013561196.1"/>
</dbReference>
<dbReference type="PANTHER" id="PTHR24099:SF16">
    <property type="entry name" value="E3 UBIQUITIN-PROTEIN LIGASE MIDLINE-1-LIKE ISOFORM X1"/>
    <property type="match status" value="1"/>
</dbReference>
<dbReference type="InterPro" id="IPR001841">
    <property type="entry name" value="Znf_RING"/>
</dbReference>
<dbReference type="PROSITE" id="PS50089">
    <property type="entry name" value="ZF_RING_2"/>
    <property type="match status" value="1"/>
</dbReference>
<evidence type="ECO:0000259" key="7">
    <source>
        <dbReference type="PROSITE" id="PS50853"/>
    </source>
</evidence>
<evidence type="ECO:0000259" key="6">
    <source>
        <dbReference type="PROSITE" id="PS50119"/>
    </source>
</evidence>
<dbReference type="Proteomes" id="UP000085678">
    <property type="component" value="Unplaced"/>
</dbReference>
<organism evidence="8 9">
    <name type="scientific">Lingula anatina</name>
    <name type="common">Brachiopod</name>
    <name type="synonym">Lingula unguis</name>
    <dbReference type="NCBI Taxonomy" id="7574"/>
    <lineage>
        <taxon>Eukaryota</taxon>
        <taxon>Metazoa</taxon>
        <taxon>Spiralia</taxon>
        <taxon>Lophotrochozoa</taxon>
        <taxon>Brachiopoda</taxon>
        <taxon>Linguliformea</taxon>
        <taxon>Lingulata</taxon>
        <taxon>Lingulida</taxon>
        <taxon>Linguloidea</taxon>
        <taxon>Lingulidae</taxon>
        <taxon>Lingula</taxon>
    </lineage>
</organism>
<dbReference type="PANTHER" id="PTHR24099">
    <property type="entry name" value="E3 UBIQUITIN-PROTEIN LIGASE TRIM36-RELATED"/>
    <property type="match status" value="1"/>
</dbReference>
<reference evidence="9" key="2">
    <citation type="submission" date="2025-08" db="UniProtKB">
        <authorList>
            <consortium name="RefSeq"/>
        </authorList>
    </citation>
    <scope>IDENTIFICATION</scope>
</reference>
<keyword evidence="8" id="KW-1185">Reference proteome</keyword>
<dbReference type="SUPFAM" id="SSF57850">
    <property type="entry name" value="RING/U-box"/>
    <property type="match status" value="1"/>
</dbReference>
<dbReference type="Gene3D" id="3.30.160.60">
    <property type="entry name" value="Classic Zinc Finger"/>
    <property type="match status" value="1"/>
</dbReference>
<dbReference type="CDD" id="cd16449">
    <property type="entry name" value="RING-HC"/>
    <property type="match status" value="1"/>
</dbReference>
<dbReference type="CDD" id="cd19801">
    <property type="entry name" value="Bbox1_MID"/>
    <property type="match status" value="1"/>
</dbReference>
<feature type="domain" description="RING-type" evidence="5">
    <location>
        <begin position="10"/>
        <end position="50"/>
    </location>
</feature>
<protein>
    <submittedName>
        <fullName evidence="9">E3 ubiquitin-protein ligase Midline-1</fullName>
    </submittedName>
</protein>
<evidence type="ECO:0000256" key="1">
    <source>
        <dbReference type="ARBA" id="ARBA00022723"/>
    </source>
</evidence>
<dbReference type="PROSITE" id="PS50853">
    <property type="entry name" value="FN3"/>
    <property type="match status" value="1"/>
</dbReference>
<evidence type="ECO:0000313" key="8">
    <source>
        <dbReference type="Proteomes" id="UP000085678"/>
    </source>
</evidence>
<evidence type="ECO:0000313" key="9">
    <source>
        <dbReference type="RefSeq" id="XP_013416650.1"/>
    </source>
</evidence>
<dbReference type="SMART" id="SM00184">
    <property type="entry name" value="RING"/>
    <property type="match status" value="1"/>
</dbReference>
<dbReference type="OrthoDB" id="9049620at2759"/>
<dbReference type="InParanoid" id="A0A1S3K1Z4"/>
<dbReference type="Pfam" id="PF00643">
    <property type="entry name" value="zf-B_box"/>
    <property type="match status" value="1"/>
</dbReference>
<dbReference type="GO" id="GO:0008270">
    <property type="term" value="F:zinc ion binding"/>
    <property type="evidence" value="ECO:0007669"/>
    <property type="project" value="UniProtKB-KW"/>
</dbReference>
<dbReference type="SUPFAM" id="SSF57845">
    <property type="entry name" value="B-box zinc-binding domain"/>
    <property type="match status" value="1"/>
</dbReference>
<proteinExistence type="predicted"/>
<feature type="domain" description="B box-type" evidence="6">
    <location>
        <begin position="97"/>
        <end position="144"/>
    </location>
</feature>